<dbReference type="GO" id="GO:0003735">
    <property type="term" value="F:structural constituent of ribosome"/>
    <property type="evidence" value="ECO:0007669"/>
    <property type="project" value="InterPro"/>
</dbReference>
<feature type="domain" description="RNA recognition motif" evidence="12">
    <location>
        <begin position="226"/>
        <end position="306"/>
    </location>
</feature>
<dbReference type="FunFam" id="3.30.70.330:FF:000382">
    <property type="entry name" value="G-patch domain-containing protein"/>
    <property type="match status" value="1"/>
</dbReference>
<dbReference type="InterPro" id="IPR018615">
    <property type="entry name" value="Ribosomal_mL55"/>
</dbReference>
<dbReference type="GO" id="GO:0003723">
    <property type="term" value="F:RNA binding"/>
    <property type="evidence" value="ECO:0007669"/>
    <property type="project" value="UniProtKB-KW"/>
</dbReference>
<organism evidence="13 14">
    <name type="scientific">Mesorhabditis spiculigera</name>
    <dbReference type="NCBI Taxonomy" id="96644"/>
    <lineage>
        <taxon>Eukaryota</taxon>
        <taxon>Metazoa</taxon>
        <taxon>Ecdysozoa</taxon>
        <taxon>Nematoda</taxon>
        <taxon>Chromadorea</taxon>
        <taxon>Rhabditida</taxon>
        <taxon>Rhabditina</taxon>
        <taxon>Rhabditomorpha</taxon>
        <taxon>Rhabditoidea</taxon>
        <taxon>Rhabditidae</taxon>
        <taxon>Mesorhabditinae</taxon>
        <taxon>Mesorhabditis</taxon>
    </lineage>
</organism>
<dbReference type="GO" id="GO:0006397">
    <property type="term" value="P:mRNA processing"/>
    <property type="evidence" value="ECO:0007669"/>
    <property type="project" value="UniProtKB-KW"/>
</dbReference>
<dbReference type="GO" id="GO:0035269">
    <property type="term" value="P:protein O-linked glycosylation via mannose"/>
    <property type="evidence" value="ECO:0007669"/>
    <property type="project" value="TreeGrafter"/>
</dbReference>
<dbReference type="InterPro" id="IPR001173">
    <property type="entry name" value="Glyco_trans_2-like"/>
</dbReference>
<dbReference type="SUPFAM" id="SSF54928">
    <property type="entry name" value="RNA-binding domain, RBD"/>
    <property type="match status" value="1"/>
</dbReference>
<dbReference type="SMART" id="SM00361">
    <property type="entry name" value="RRM_1"/>
    <property type="match status" value="1"/>
</dbReference>
<dbReference type="GO" id="GO:0006506">
    <property type="term" value="P:GPI anchor biosynthetic process"/>
    <property type="evidence" value="ECO:0007669"/>
    <property type="project" value="TreeGrafter"/>
</dbReference>
<comment type="similarity">
    <text evidence="2">Belongs to the RRM half pint family.</text>
</comment>
<dbReference type="Gene3D" id="3.90.550.10">
    <property type="entry name" value="Spore Coat Polysaccharide Biosynthesis Protein SpsA, Chain A"/>
    <property type="match status" value="1"/>
</dbReference>
<evidence type="ECO:0000313" key="14">
    <source>
        <dbReference type="Proteomes" id="UP001177023"/>
    </source>
</evidence>
<protein>
    <recommendedName>
        <fullName evidence="5">Dolichol-phosphate mannosyltransferase subunit 1</fullName>
        <ecNumber evidence="4">2.4.1.83</ecNumber>
    </recommendedName>
</protein>
<evidence type="ECO:0000313" key="13">
    <source>
        <dbReference type="EMBL" id="CAJ0584910.1"/>
    </source>
</evidence>
<reference evidence="13" key="1">
    <citation type="submission" date="2023-06" db="EMBL/GenBank/DDBJ databases">
        <authorList>
            <person name="Delattre M."/>
        </authorList>
    </citation>
    <scope>NUCLEOTIDE SEQUENCE</scope>
    <source>
        <strain evidence="13">AF72</strain>
    </source>
</reference>
<dbReference type="EC" id="2.4.1.83" evidence="4"/>
<name>A0AA36DEQ6_9BILA</name>
<keyword evidence="7" id="KW-0328">Glycosyltransferase</keyword>
<evidence type="ECO:0000256" key="5">
    <source>
        <dbReference type="ARBA" id="ARBA00014858"/>
    </source>
</evidence>
<dbReference type="AlphaFoldDB" id="A0AA36DEQ6"/>
<dbReference type="EMBL" id="CATQJA010002701">
    <property type="protein sequence ID" value="CAJ0584910.1"/>
    <property type="molecule type" value="Genomic_DNA"/>
</dbReference>
<keyword evidence="9" id="KW-0694">RNA-binding</keyword>
<feature type="non-terminal residue" evidence="13">
    <location>
        <position position="324"/>
    </location>
</feature>
<dbReference type="PANTHER" id="PTHR43398:SF1">
    <property type="entry name" value="DOLICHOL-PHOSPHATE MANNOSYLTRANSFERASE SUBUNIT 1"/>
    <property type="match status" value="1"/>
</dbReference>
<evidence type="ECO:0000256" key="2">
    <source>
        <dbReference type="ARBA" id="ARBA00005987"/>
    </source>
</evidence>
<comment type="caution">
    <text evidence="13">The sequence shown here is derived from an EMBL/GenBank/DDBJ whole genome shotgun (WGS) entry which is preliminary data.</text>
</comment>
<dbReference type="InterPro" id="IPR039528">
    <property type="entry name" value="DPM1-like"/>
</dbReference>
<gene>
    <name evidence="13" type="ORF">MSPICULIGERA_LOCUS22945</name>
</gene>
<dbReference type="GO" id="GO:0008380">
    <property type="term" value="P:RNA splicing"/>
    <property type="evidence" value="ECO:0007669"/>
    <property type="project" value="UniProtKB-KW"/>
</dbReference>
<dbReference type="GO" id="GO:0005789">
    <property type="term" value="C:endoplasmic reticulum membrane"/>
    <property type="evidence" value="ECO:0007669"/>
    <property type="project" value="TreeGrafter"/>
</dbReference>
<dbReference type="InterPro" id="IPR012677">
    <property type="entry name" value="Nucleotide-bd_a/b_plait_sf"/>
</dbReference>
<keyword evidence="8" id="KW-0808">Transferase</keyword>
<sequence>MSAYGRPALMRLASISRSVQEVVVRQNAHRASLGKIGRSQYLLKYPVRLIRPDGSTIQVRADEPRETVQLAIDLKTLTDDERRQRLAARKPKAKKIRKEKEFGADKIILRPREGKLGLGTAYIHGLKHARGEFIIIMDADLSHHPKFILQMIELQKSKNLDIVTGTRYAPGGGVSGWDLRRKVMSAGANCLAQFFLNPGVSDLTGSFRLYRKEILATLIAHCVSKGYVFQNLVGKSEVDADLQSEIEAEMGKYGTVSSSHIHLMPEGTPEDEEVRIFVEYSNVPQAIKAFIVQNNRFFAGRNIRATFYSPDDYNDRIYDVETIT</sequence>
<dbReference type="InterPro" id="IPR044884">
    <property type="entry name" value="Ribosomal_mL55_sf"/>
</dbReference>
<evidence type="ECO:0000256" key="4">
    <source>
        <dbReference type="ARBA" id="ARBA00012704"/>
    </source>
</evidence>
<dbReference type="GO" id="GO:0004582">
    <property type="term" value="F:dolichyl-phosphate beta-D-mannosyltransferase activity"/>
    <property type="evidence" value="ECO:0007669"/>
    <property type="project" value="UniProtKB-EC"/>
</dbReference>
<dbReference type="Gene3D" id="6.20.130.20">
    <property type="entry name" value="Mitochondrial ribosomal protein L55"/>
    <property type="match status" value="1"/>
</dbReference>
<evidence type="ECO:0000256" key="10">
    <source>
        <dbReference type="ARBA" id="ARBA00023187"/>
    </source>
</evidence>
<evidence type="ECO:0000256" key="11">
    <source>
        <dbReference type="ARBA" id="ARBA00023242"/>
    </source>
</evidence>
<evidence type="ECO:0000256" key="8">
    <source>
        <dbReference type="ARBA" id="ARBA00022679"/>
    </source>
</evidence>
<dbReference type="GO" id="GO:0005634">
    <property type="term" value="C:nucleus"/>
    <property type="evidence" value="ECO:0007669"/>
    <property type="project" value="UniProtKB-SubCell"/>
</dbReference>
<dbReference type="Proteomes" id="UP001177023">
    <property type="component" value="Unassembled WGS sequence"/>
</dbReference>
<dbReference type="CDD" id="cd12374">
    <property type="entry name" value="RRM_UHM_SPF45_PUF60"/>
    <property type="match status" value="1"/>
</dbReference>
<dbReference type="PANTHER" id="PTHR43398">
    <property type="entry name" value="DOLICHOL-PHOSPHATE MANNOSYLTRANSFERASE SUBUNIT 1"/>
    <property type="match status" value="1"/>
</dbReference>
<dbReference type="Pfam" id="PF00535">
    <property type="entry name" value="Glycos_transf_2"/>
    <property type="match status" value="1"/>
</dbReference>
<evidence type="ECO:0000256" key="3">
    <source>
        <dbReference type="ARBA" id="ARBA00006739"/>
    </source>
</evidence>
<dbReference type="InterPro" id="IPR029044">
    <property type="entry name" value="Nucleotide-diphossugar_trans"/>
</dbReference>
<evidence type="ECO:0000259" key="12">
    <source>
        <dbReference type="SMART" id="SM00361"/>
    </source>
</evidence>
<dbReference type="SUPFAM" id="SSF53448">
    <property type="entry name" value="Nucleotide-diphospho-sugar transferases"/>
    <property type="match status" value="1"/>
</dbReference>
<evidence type="ECO:0000256" key="9">
    <source>
        <dbReference type="ARBA" id="ARBA00022884"/>
    </source>
</evidence>
<comment type="similarity">
    <text evidence="3">Belongs to the glycosyltransferase 2 family.</text>
</comment>
<dbReference type="Gene3D" id="3.30.70.330">
    <property type="match status" value="1"/>
</dbReference>
<evidence type="ECO:0000256" key="1">
    <source>
        <dbReference type="ARBA" id="ARBA00004123"/>
    </source>
</evidence>
<evidence type="ECO:0000256" key="7">
    <source>
        <dbReference type="ARBA" id="ARBA00022676"/>
    </source>
</evidence>
<keyword evidence="11" id="KW-0539">Nucleus</keyword>
<proteinExistence type="inferred from homology"/>
<dbReference type="InterPro" id="IPR003954">
    <property type="entry name" value="RRM_euk-type"/>
</dbReference>
<keyword evidence="10" id="KW-0508">mRNA splicing</keyword>
<dbReference type="Pfam" id="PF09776">
    <property type="entry name" value="Mitoc_L55"/>
    <property type="match status" value="1"/>
</dbReference>
<comment type="subcellular location">
    <subcellularLocation>
        <location evidence="1">Nucleus</location>
    </subcellularLocation>
</comment>
<accession>A0AA36DEQ6</accession>
<evidence type="ECO:0000256" key="6">
    <source>
        <dbReference type="ARBA" id="ARBA00022664"/>
    </source>
</evidence>
<dbReference type="GO" id="GO:0005762">
    <property type="term" value="C:mitochondrial large ribosomal subunit"/>
    <property type="evidence" value="ECO:0007669"/>
    <property type="project" value="InterPro"/>
</dbReference>
<keyword evidence="14" id="KW-1185">Reference proteome</keyword>
<dbReference type="GO" id="GO:0006488">
    <property type="term" value="P:dolichol-linked oligosaccharide biosynthetic process"/>
    <property type="evidence" value="ECO:0007669"/>
    <property type="project" value="TreeGrafter"/>
</dbReference>
<keyword evidence="6" id="KW-0507">mRNA processing</keyword>
<dbReference type="InterPro" id="IPR035979">
    <property type="entry name" value="RBD_domain_sf"/>
</dbReference>